<dbReference type="Pfam" id="PF00069">
    <property type="entry name" value="Pkinase"/>
    <property type="match status" value="1"/>
</dbReference>
<keyword evidence="3" id="KW-1185">Reference proteome</keyword>
<dbReference type="Proteomes" id="UP000822688">
    <property type="component" value="Chromosome 10"/>
</dbReference>
<dbReference type="AlphaFoldDB" id="A0A8T0GSF0"/>
<gene>
    <name evidence="2" type="ORF">KC19_10G136600</name>
</gene>
<dbReference type="InterPro" id="IPR008271">
    <property type="entry name" value="Ser/Thr_kinase_AS"/>
</dbReference>
<protein>
    <recommendedName>
        <fullName evidence="1">Protein kinase domain-containing protein</fullName>
    </recommendedName>
</protein>
<sequence length="543" mass="60174">MATGVAVLGAPKCGVPLNTDRPMVTMRLNTVNSSLSFAGKSVSPRCRSGFLGEGLRALVVVCPAKKQKQRIDCVLEVVANGVADVVMQLPWIDTLQHGVPELYSYIPDAASGLTKSNVLKSLVELSDGERIRVAGASMLGWIYLTARPGVLKGALDTYVAAPFQALLESVRGRRGWKRTDFVISERLGEGSFGTVYVGYILPKGVSADDELGRRGRRLEEFEDYKKFKKVILKKVKVGVLGAEECGDMEEWFNYRMCRAAPDVCAKFLGTFTADVTKGQFTEGGKWLIWKYEGDSTLLDFMKQQSFPQNLEQPLFGRTLNNDDDLQRNALIIKQIMRQVISCLNKMHAAGIVHRDVKPSNVVVTDKGKLKFIDFGAATDLRVGKNFVPDRGILDPDYCPPELYVLPEKTPLPPIEPVAAVLSPFLWQFNCPDLFDMYSIGVIFLQMSCVGLRTAIGLQTFKKEIQSVGYDLQKWREITKVARINFDLLDLDGGKGWDLATKLICERNALNRGRLSAAAALRHPYFLLGGDQASKIISKVTFSK</sequence>
<evidence type="ECO:0000313" key="3">
    <source>
        <dbReference type="Proteomes" id="UP000822688"/>
    </source>
</evidence>
<dbReference type="PROSITE" id="PS50011">
    <property type="entry name" value="PROTEIN_KINASE_DOM"/>
    <property type="match status" value="1"/>
</dbReference>
<organism evidence="2 3">
    <name type="scientific">Ceratodon purpureus</name>
    <name type="common">Fire moss</name>
    <name type="synonym">Dicranum purpureum</name>
    <dbReference type="NCBI Taxonomy" id="3225"/>
    <lineage>
        <taxon>Eukaryota</taxon>
        <taxon>Viridiplantae</taxon>
        <taxon>Streptophyta</taxon>
        <taxon>Embryophyta</taxon>
        <taxon>Bryophyta</taxon>
        <taxon>Bryophytina</taxon>
        <taxon>Bryopsida</taxon>
        <taxon>Dicranidae</taxon>
        <taxon>Pseudoditrichales</taxon>
        <taxon>Ditrichaceae</taxon>
        <taxon>Ceratodon</taxon>
    </lineage>
</organism>
<accession>A0A8T0GSF0</accession>
<comment type="caution">
    <text evidence="2">The sequence shown here is derived from an EMBL/GenBank/DDBJ whole genome shotgun (WGS) entry which is preliminary data.</text>
</comment>
<dbReference type="GO" id="GO:0004672">
    <property type="term" value="F:protein kinase activity"/>
    <property type="evidence" value="ECO:0007669"/>
    <property type="project" value="InterPro"/>
</dbReference>
<dbReference type="PROSITE" id="PS00108">
    <property type="entry name" value="PROTEIN_KINASE_ST"/>
    <property type="match status" value="1"/>
</dbReference>
<dbReference type="GO" id="GO:0005524">
    <property type="term" value="F:ATP binding"/>
    <property type="evidence" value="ECO:0007669"/>
    <property type="project" value="InterPro"/>
</dbReference>
<name>A0A8T0GSF0_CERPU</name>
<dbReference type="EMBL" id="CM026431">
    <property type="protein sequence ID" value="KAG0559882.1"/>
    <property type="molecule type" value="Genomic_DNA"/>
</dbReference>
<dbReference type="SMART" id="SM00220">
    <property type="entry name" value="S_TKc"/>
    <property type="match status" value="1"/>
</dbReference>
<evidence type="ECO:0000313" key="2">
    <source>
        <dbReference type="EMBL" id="KAG0559882.1"/>
    </source>
</evidence>
<dbReference type="SUPFAM" id="SSF56112">
    <property type="entry name" value="Protein kinase-like (PK-like)"/>
    <property type="match status" value="1"/>
</dbReference>
<dbReference type="PANTHER" id="PTHR46699:SF1">
    <property type="entry name" value="SERINE_THREONINE-PROTEIN KINASE STN8, CHLOROPLASTIC"/>
    <property type="match status" value="1"/>
</dbReference>
<dbReference type="Gene3D" id="1.10.510.10">
    <property type="entry name" value="Transferase(Phosphotransferase) domain 1"/>
    <property type="match status" value="1"/>
</dbReference>
<reference evidence="2" key="1">
    <citation type="submission" date="2020-06" db="EMBL/GenBank/DDBJ databases">
        <title>WGS assembly of Ceratodon purpureus strain R40.</title>
        <authorList>
            <person name="Carey S.B."/>
            <person name="Jenkins J."/>
            <person name="Shu S."/>
            <person name="Lovell J.T."/>
            <person name="Sreedasyam A."/>
            <person name="Maumus F."/>
            <person name="Tiley G.P."/>
            <person name="Fernandez-Pozo N."/>
            <person name="Barry K."/>
            <person name="Chen C."/>
            <person name="Wang M."/>
            <person name="Lipzen A."/>
            <person name="Daum C."/>
            <person name="Saski C.A."/>
            <person name="Payton A.C."/>
            <person name="Mcbreen J.C."/>
            <person name="Conrad R.E."/>
            <person name="Kollar L.M."/>
            <person name="Olsson S."/>
            <person name="Huttunen S."/>
            <person name="Landis J.B."/>
            <person name="Wickett N.J."/>
            <person name="Johnson M.G."/>
            <person name="Rensing S.A."/>
            <person name="Grimwood J."/>
            <person name="Schmutz J."/>
            <person name="Mcdaniel S.F."/>
        </authorList>
    </citation>
    <scope>NUCLEOTIDE SEQUENCE</scope>
    <source>
        <strain evidence="2">R40</strain>
    </source>
</reference>
<proteinExistence type="predicted"/>
<evidence type="ECO:0000259" key="1">
    <source>
        <dbReference type="PROSITE" id="PS50011"/>
    </source>
</evidence>
<dbReference type="InterPro" id="IPR000719">
    <property type="entry name" value="Prot_kinase_dom"/>
</dbReference>
<feature type="domain" description="Protein kinase" evidence="1">
    <location>
        <begin position="181"/>
        <end position="525"/>
    </location>
</feature>
<dbReference type="InterPro" id="IPR011009">
    <property type="entry name" value="Kinase-like_dom_sf"/>
</dbReference>
<dbReference type="PANTHER" id="PTHR46699">
    <property type="entry name" value="SERINE/THREONINE-PROTEIN KINASE STN8, CHLOROPLASTIC-RELATED"/>
    <property type="match status" value="1"/>
</dbReference>
<dbReference type="Gene3D" id="3.30.200.20">
    <property type="entry name" value="Phosphorylase Kinase, domain 1"/>
    <property type="match status" value="1"/>
</dbReference>